<dbReference type="RefSeq" id="WP_248210793.1">
    <property type="nucleotide sequence ID" value="NZ_JALNMH010000013.1"/>
</dbReference>
<dbReference type="Pfam" id="PF02518">
    <property type="entry name" value="HATPase_c"/>
    <property type="match status" value="1"/>
</dbReference>
<comment type="subcellular location">
    <subcellularLocation>
        <location evidence="2">Cell membrane</location>
        <topology evidence="2">Multi-pass membrane protein</topology>
    </subcellularLocation>
</comment>
<dbReference type="SUPFAM" id="SSF55874">
    <property type="entry name" value="ATPase domain of HSP90 chaperone/DNA topoisomerase II/histidine kinase"/>
    <property type="match status" value="1"/>
</dbReference>
<dbReference type="PROSITE" id="PS50110">
    <property type="entry name" value="RESPONSE_REGULATORY"/>
    <property type="match status" value="2"/>
</dbReference>
<feature type="domain" description="Response regulatory" evidence="17">
    <location>
        <begin position="770"/>
        <end position="891"/>
    </location>
</feature>
<dbReference type="NCBIfam" id="TIGR00229">
    <property type="entry name" value="sensory_box"/>
    <property type="match status" value="1"/>
</dbReference>
<feature type="domain" description="Response regulatory" evidence="17">
    <location>
        <begin position="907"/>
        <end position="1024"/>
    </location>
</feature>
<dbReference type="InterPro" id="IPR036890">
    <property type="entry name" value="HATPase_C_sf"/>
</dbReference>
<dbReference type="CDD" id="cd17546">
    <property type="entry name" value="REC_hyHK_CKI1_RcsC-like"/>
    <property type="match status" value="2"/>
</dbReference>
<evidence type="ECO:0000256" key="10">
    <source>
        <dbReference type="ARBA" id="ARBA00022840"/>
    </source>
</evidence>
<organism evidence="21 22">
    <name type="scientific">Pseudomarimonas salicorniae</name>
    <dbReference type="NCBI Taxonomy" id="2933270"/>
    <lineage>
        <taxon>Bacteria</taxon>
        <taxon>Pseudomonadati</taxon>
        <taxon>Pseudomonadota</taxon>
        <taxon>Gammaproteobacteria</taxon>
        <taxon>Lysobacterales</taxon>
        <taxon>Lysobacteraceae</taxon>
        <taxon>Pseudomarimonas</taxon>
    </lineage>
</organism>
<evidence type="ECO:0000259" key="16">
    <source>
        <dbReference type="PROSITE" id="PS50109"/>
    </source>
</evidence>
<feature type="domain" description="PAC" evidence="19">
    <location>
        <begin position="444"/>
        <end position="496"/>
    </location>
</feature>
<dbReference type="InterPro" id="IPR000014">
    <property type="entry name" value="PAS"/>
</dbReference>
<dbReference type="InterPro" id="IPR005467">
    <property type="entry name" value="His_kinase_dom"/>
</dbReference>
<evidence type="ECO:0000259" key="19">
    <source>
        <dbReference type="PROSITE" id="PS50113"/>
    </source>
</evidence>
<dbReference type="CDD" id="cd00082">
    <property type="entry name" value="HisKA"/>
    <property type="match status" value="1"/>
</dbReference>
<dbReference type="InterPro" id="IPR011006">
    <property type="entry name" value="CheY-like_superfamily"/>
</dbReference>
<feature type="modified residue" description="Phosphohistidine" evidence="13">
    <location>
        <position position="1103"/>
    </location>
</feature>
<evidence type="ECO:0000256" key="2">
    <source>
        <dbReference type="ARBA" id="ARBA00004651"/>
    </source>
</evidence>
<feature type="transmembrane region" description="Helical" evidence="15">
    <location>
        <begin position="340"/>
        <end position="358"/>
    </location>
</feature>
<evidence type="ECO:0000259" key="18">
    <source>
        <dbReference type="PROSITE" id="PS50112"/>
    </source>
</evidence>
<feature type="modified residue" description="4-aspartylphosphate" evidence="14">
    <location>
        <position position="958"/>
    </location>
</feature>
<evidence type="ECO:0000256" key="7">
    <source>
        <dbReference type="ARBA" id="ARBA00022692"/>
    </source>
</evidence>
<dbReference type="Gene3D" id="3.30.450.20">
    <property type="entry name" value="PAS domain"/>
    <property type="match status" value="2"/>
</dbReference>
<dbReference type="EMBL" id="JALNMH010000013">
    <property type="protein sequence ID" value="MCK7595047.1"/>
    <property type="molecule type" value="Genomic_DNA"/>
</dbReference>
<evidence type="ECO:0000256" key="15">
    <source>
        <dbReference type="SAM" id="Phobius"/>
    </source>
</evidence>
<dbReference type="Gene3D" id="1.20.120.160">
    <property type="entry name" value="HPT domain"/>
    <property type="match status" value="1"/>
</dbReference>
<keyword evidence="8" id="KW-0547">Nucleotide-binding</keyword>
<keyword evidence="9" id="KW-0418">Kinase</keyword>
<dbReference type="PRINTS" id="PR00344">
    <property type="entry name" value="BCTRLSENSOR"/>
</dbReference>
<keyword evidence="5 14" id="KW-0597">Phosphoprotein</keyword>
<name>A0ABT0GLY8_9GAMM</name>
<dbReference type="Pfam" id="PF00989">
    <property type="entry name" value="PAS"/>
    <property type="match status" value="1"/>
</dbReference>
<comment type="catalytic activity">
    <reaction evidence="1">
        <text>ATP + protein L-histidine = ADP + protein N-phospho-L-histidine.</text>
        <dbReference type="EC" id="2.7.13.3"/>
    </reaction>
</comment>
<proteinExistence type="predicted"/>
<dbReference type="Pfam" id="PF00512">
    <property type="entry name" value="HisKA"/>
    <property type="match status" value="1"/>
</dbReference>
<dbReference type="SMART" id="SM00387">
    <property type="entry name" value="HATPase_c"/>
    <property type="match status" value="1"/>
</dbReference>
<dbReference type="InterPro" id="IPR004358">
    <property type="entry name" value="Sig_transdc_His_kin-like_C"/>
</dbReference>
<feature type="domain" description="HPt" evidence="20">
    <location>
        <begin position="1064"/>
        <end position="1159"/>
    </location>
</feature>
<dbReference type="PROSITE" id="PS50112">
    <property type="entry name" value="PAS"/>
    <property type="match status" value="1"/>
</dbReference>
<dbReference type="SUPFAM" id="SSF47226">
    <property type="entry name" value="Histidine-containing phosphotransfer domain, HPT domain"/>
    <property type="match status" value="1"/>
</dbReference>
<dbReference type="PANTHER" id="PTHR45339:SF3">
    <property type="entry name" value="HISTIDINE KINASE"/>
    <property type="match status" value="1"/>
</dbReference>
<dbReference type="EC" id="2.7.13.3" evidence="3"/>
<dbReference type="SUPFAM" id="SSF52172">
    <property type="entry name" value="CheY-like"/>
    <property type="match status" value="2"/>
</dbReference>
<keyword evidence="22" id="KW-1185">Reference proteome</keyword>
<dbReference type="InterPro" id="IPR000700">
    <property type="entry name" value="PAS-assoc_C"/>
</dbReference>
<dbReference type="SUPFAM" id="SSF47384">
    <property type="entry name" value="Homodimeric domain of signal transducing histidine kinase"/>
    <property type="match status" value="1"/>
</dbReference>
<dbReference type="SMART" id="SM00448">
    <property type="entry name" value="REC"/>
    <property type="match status" value="2"/>
</dbReference>
<dbReference type="InterPro" id="IPR013767">
    <property type="entry name" value="PAS_fold"/>
</dbReference>
<protein>
    <recommendedName>
        <fullName evidence="3">histidine kinase</fullName>
        <ecNumber evidence="3">2.7.13.3</ecNumber>
    </recommendedName>
</protein>
<keyword evidence="7 15" id="KW-0812">Transmembrane</keyword>
<dbReference type="SUPFAM" id="SSF103190">
    <property type="entry name" value="Sensory domain-like"/>
    <property type="match status" value="1"/>
</dbReference>
<dbReference type="SMART" id="SM00073">
    <property type="entry name" value="HPT"/>
    <property type="match status" value="1"/>
</dbReference>
<evidence type="ECO:0000259" key="20">
    <source>
        <dbReference type="PROSITE" id="PS50894"/>
    </source>
</evidence>
<dbReference type="InterPro" id="IPR035965">
    <property type="entry name" value="PAS-like_dom_sf"/>
</dbReference>
<dbReference type="SMART" id="SM00091">
    <property type="entry name" value="PAS"/>
    <property type="match status" value="1"/>
</dbReference>
<evidence type="ECO:0000256" key="4">
    <source>
        <dbReference type="ARBA" id="ARBA00022475"/>
    </source>
</evidence>
<gene>
    <name evidence="21" type="ORF">M0G41_15360</name>
</gene>
<dbReference type="CDD" id="cd16922">
    <property type="entry name" value="HATPase_EvgS-ArcB-TorS-like"/>
    <property type="match status" value="1"/>
</dbReference>
<dbReference type="PANTHER" id="PTHR45339">
    <property type="entry name" value="HYBRID SIGNAL TRANSDUCTION HISTIDINE KINASE J"/>
    <property type="match status" value="1"/>
</dbReference>
<dbReference type="Gene3D" id="3.40.50.2300">
    <property type="match status" value="2"/>
</dbReference>
<dbReference type="PROSITE" id="PS50894">
    <property type="entry name" value="HPT"/>
    <property type="match status" value="1"/>
</dbReference>
<accession>A0ABT0GLY8</accession>
<dbReference type="Gene3D" id="1.10.287.130">
    <property type="match status" value="1"/>
</dbReference>
<keyword evidence="11 15" id="KW-1133">Transmembrane helix</keyword>
<evidence type="ECO:0000256" key="14">
    <source>
        <dbReference type="PROSITE-ProRule" id="PRU00169"/>
    </source>
</evidence>
<evidence type="ECO:0000256" key="3">
    <source>
        <dbReference type="ARBA" id="ARBA00012438"/>
    </source>
</evidence>
<reference evidence="21" key="1">
    <citation type="submission" date="2022-04" db="EMBL/GenBank/DDBJ databases">
        <title>Lysobacter sp. CAU 1642 isolated from sea sand.</title>
        <authorList>
            <person name="Kim W."/>
        </authorList>
    </citation>
    <scope>NUCLEOTIDE SEQUENCE</scope>
    <source>
        <strain evidence="21">CAU 1642</strain>
    </source>
</reference>
<evidence type="ECO:0000256" key="1">
    <source>
        <dbReference type="ARBA" id="ARBA00000085"/>
    </source>
</evidence>
<evidence type="ECO:0000313" key="21">
    <source>
        <dbReference type="EMBL" id="MCK7595047.1"/>
    </source>
</evidence>
<evidence type="ECO:0000259" key="17">
    <source>
        <dbReference type="PROSITE" id="PS50110"/>
    </source>
</evidence>
<feature type="domain" description="Histidine kinase" evidence="16">
    <location>
        <begin position="532"/>
        <end position="753"/>
    </location>
</feature>
<dbReference type="InterPro" id="IPR029151">
    <property type="entry name" value="Sensor-like_sf"/>
</dbReference>
<dbReference type="PROSITE" id="PS50113">
    <property type="entry name" value="PAC"/>
    <property type="match status" value="1"/>
</dbReference>
<feature type="modified residue" description="4-aspartylphosphate" evidence="14">
    <location>
        <position position="823"/>
    </location>
</feature>
<keyword evidence="6" id="KW-0808">Transferase</keyword>
<feature type="domain" description="PAS" evidence="18">
    <location>
        <begin position="371"/>
        <end position="441"/>
    </location>
</feature>
<evidence type="ECO:0000256" key="12">
    <source>
        <dbReference type="ARBA" id="ARBA00023012"/>
    </source>
</evidence>
<dbReference type="InterPro" id="IPR001789">
    <property type="entry name" value="Sig_transdc_resp-reg_receiver"/>
</dbReference>
<dbReference type="Pfam" id="PF00072">
    <property type="entry name" value="Response_reg"/>
    <property type="match status" value="2"/>
</dbReference>
<dbReference type="Gene3D" id="3.30.565.10">
    <property type="entry name" value="Histidine kinase-like ATPase, C-terminal domain"/>
    <property type="match status" value="1"/>
</dbReference>
<evidence type="ECO:0000256" key="11">
    <source>
        <dbReference type="ARBA" id="ARBA00022989"/>
    </source>
</evidence>
<evidence type="ECO:0000256" key="9">
    <source>
        <dbReference type="ARBA" id="ARBA00022777"/>
    </source>
</evidence>
<sequence length="1250" mass="133783">MSSFPGQRSTPMLPSRTSATMALALLCIALVGAFLLDRQARVQASAQLRSELLRVASHRAGELAQGASRLRSDTLLLASMPPVQGLGRTLAAGGADPVDGSSLSDWRQRLEQIFVAYLQSNPHALRARLIGIADGGRELVRVDRSGDAAAPIASADLGQEGARSFVLRGLGLPAGSVLVDGPPALHGREDADGDPVRTLRLVTPLRDEEGSTFGVLVIDVDADGWLRRFLAHLPEGFLPYLVDPAGRYALTPPSAGLPGLGGERVERWQDEFDQIASGRREDGETRVEDWQHVAYGQPLMVATSLLRLAPQIGDGEAMRLHMVASPDLMARQVQRSRQDALLIAGLLAVVALAGALLFRRGEQRLLALRLEQSRLAAIVEGSQDAIIGKTLAGEVTSWNRGAERLLGWSAAEMIGRSIFDVVPEERRQDERDNLASIASGNVVRQLRTERLHKDGRTISISATLSPVRDGEGRVVGASVIARDITGEHVAAERLADDHARLEGEVELRTAALQRALGRAEQADRAKSQFVANMSHEIRTPLNAVLGMLALIERGGAAAQMRDYARKASMAARSLLRLLDDVLDFSRIEADRLEIESAPFSPESLFRDLAVLVGEQRRSSQVELMFDLDPRIPPTLRGDRLRLQQVLANLAGNALKFTEVGSVVLKARCVGQDERAVRISFEMRDSGIGMSPDQLARVFRPFVQADASTSRRFGGSGLGLVISRRLIEAMGGQLEGSSEVGVGSCFSFTLAFGLAGEMAGGDARPPLEGQRALVVDDSALCREVIGSMLEAMGCRCDLAGSGFSALETVSAAAPADPFDVLLLDYRLPDMDGLDLARRIVELDLKPTPRILLVTAHGDEFAEALRVEPGQSWPWLAKPVTPGQLIQAVLGEDSPTDAAIRGRRLEGLRLLLAEDNPLNREVALELMQAEGAEVTCVGDGEAAVAAITSEGVRFDAVLMDLQMPRLDGLAATRALRKAGHVSLPVVALTANAYARDRDLCLAAGMDAHLGKPFDIDQLVAVMLRVLGRPLRSPQPAASPVTPTADGPWEAPLVEAAELQLRRFAGNRQALQRALQRFPAEAKRLMADLQEACRHGDTSEAATVAHALKGVAATVGAPRLARQSAHLEDLARDPDVRSEQLLPQLGALEQLVQASRAALETRLTQPDVQESPVPRTAGDAPGNELEALAGLIRGLEQGEMDSLAGLRGLADAHPGDADWAAVGTAAELLDLTALRRAASRLGARTGGNAEPDQ</sequence>
<evidence type="ECO:0000256" key="8">
    <source>
        <dbReference type="ARBA" id="ARBA00022741"/>
    </source>
</evidence>
<dbReference type="CDD" id="cd00130">
    <property type="entry name" value="PAS"/>
    <property type="match status" value="1"/>
</dbReference>
<dbReference type="SMART" id="SM00388">
    <property type="entry name" value="HisKA"/>
    <property type="match status" value="1"/>
</dbReference>
<evidence type="ECO:0000256" key="5">
    <source>
        <dbReference type="ARBA" id="ARBA00022553"/>
    </source>
</evidence>
<dbReference type="InterPro" id="IPR036097">
    <property type="entry name" value="HisK_dim/P_sf"/>
</dbReference>
<dbReference type="SUPFAM" id="SSF55785">
    <property type="entry name" value="PYP-like sensor domain (PAS domain)"/>
    <property type="match status" value="1"/>
</dbReference>
<dbReference type="InterPro" id="IPR036641">
    <property type="entry name" value="HPT_dom_sf"/>
</dbReference>
<dbReference type="Proteomes" id="UP001431449">
    <property type="component" value="Unassembled WGS sequence"/>
</dbReference>
<keyword evidence="10" id="KW-0067">ATP-binding</keyword>
<keyword evidence="4" id="KW-1003">Cell membrane</keyword>
<dbReference type="PROSITE" id="PS50109">
    <property type="entry name" value="HIS_KIN"/>
    <property type="match status" value="1"/>
</dbReference>
<dbReference type="InterPro" id="IPR003661">
    <property type="entry name" value="HisK_dim/P_dom"/>
</dbReference>
<evidence type="ECO:0000256" key="6">
    <source>
        <dbReference type="ARBA" id="ARBA00022679"/>
    </source>
</evidence>
<comment type="caution">
    <text evidence="21">The sequence shown here is derived from an EMBL/GenBank/DDBJ whole genome shotgun (WGS) entry which is preliminary data.</text>
</comment>
<evidence type="ECO:0000313" key="22">
    <source>
        <dbReference type="Proteomes" id="UP001431449"/>
    </source>
</evidence>
<dbReference type="InterPro" id="IPR003594">
    <property type="entry name" value="HATPase_dom"/>
</dbReference>
<keyword evidence="12" id="KW-0902">Two-component regulatory system</keyword>
<dbReference type="Pfam" id="PF01627">
    <property type="entry name" value="Hpt"/>
    <property type="match status" value="1"/>
</dbReference>
<keyword evidence="15" id="KW-0472">Membrane</keyword>
<evidence type="ECO:0000256" key="13">
    <source>
        <dbReference type="PROSITE-ProRule" id="PRU00110"/>
    </source>
</evidence>
<dbReference type="InterPro" id="IPR008207">
    <property type="entry name" value="Sig_transdc_His_kin_Hpt_dom"/>
</dbReference>